<sequence length="456" mass="49935">MTENSLSADTVRAILRFRDDRNWAPFHHPKDLALSISIEAAELLECFQWSGTDADVSEKRARQAEELADVLIYGVLLADRLGVDLNAAVRAKLSKNAERYPADTCRKGASDAERLEAYARLKDEARSEGREETPEEKALERFRSAAAAYAKHLASVRHRPGTWASDDENRIVFTRYTQETTDFWRELDTLRASEAGDLLLKGSIYGTTVRIDDVSTEKLRHLLPADAFAVLVTLLREERIEDGAWQRWAAGRRLEALLSVFAMNDEDDSNGDSEAHACTPAATHSGFAQPFGSGSSVLCNLASNSVSASASGASPAVSESRVSSTVTSRSFGPFADLIGLLSFLERAEANPTILGRTAMTPMGPAFTYGPEAAKARRLLSGYSDGNYVAVLESRGITSWHDADPDRADGRLIGALITDILRSERDRPAVFVEAVEKGFLTRLVKRVAKLLESPPRS</sequence>
<evidence type="ECO:0008006" key="3">
    <source>
        <dbReference type="Google" id="ProtNLM"/>
    </source>
</evidence>
<dbReference type="InterPro" id="IPR052555">
    <property type="entry name" value="dCTP_Pyrophosphatase"/>
</dbReference>
<dbReference type="CDD" id="cd11537">
    <property type="entry name" value="NTP-PPase_RS21-C6_like"/>
    <property type="match status" value="1"/>
</dbReference>
<dbReference type="RefSeq" id="WP_120176993.1">
    <property type="nucleotide sequence ID" value="NZ_AP018786.1"/>
</dbReference>
<dbReference type="Proteomes" id="UP000271003">
    <property type="component" value="Chromosome"/>
</dbReference>
<reference evidence="1 2" key="1">
    <citation type="journal article" date="2018" name="Int. J. Syst. Evol. Microbiol.">
        <title>Mesosutterella multiformis gen. nov., sp. nov., a member of the family Sutterellaceae and Sutterella megalosphaeroides sp. nov., isolated from human faeces.</title>
        <authorList>
            <person name="Sakamoto M."/>
            <person name="Ikeyama N."/>
            <person name="Kunihiro T."/>
            <person name="Iino T."/>
            <person name="Yuki M."/>
            <person name="Ohkuma M."/>
        </authorList>
    </citation>
    <scope>NUCLEOTIDE SEQUENCE [LARGE SCALE GENOMIC DNA]</scope>
    <source>
        <strain evidence="1 2">6FBBBH3</strain>
    </source>
</reference>
<proteinExistence type="predicted"/>
<keyword evidence="2" id="KW-1185">Reference proteome</keyword>
<dbReference type="Pfam" id="PF12643">
    <property type="entry name" value="MazG-like"/>
    <property type="match status" value="1"/>
</dbReference>
<dbReference type="GO" id="GO:0009143">
    <property type="term" value="P:nucleoside triphosphate catabolic process"/>
    <property type="evidence" value="ECO:0007669"/>
    <property type="project" value="InterPro"/>
</dbReference>
<dbReference type="KEGG" id="sutt:SUTMEG_12660"/>
<evidence type="ECO:0000313" key="2">
    <source>
        <dbReference type="Proteomes" id="UP000271003"/>
    </source>
</evidence>
<dbReference type="GO" id="GO:0047429">
    <property type="term" value="F:nucleoside triphosphate diphosphatase activity"/>
    <property type="evidence" value="ECO:0007669"/>
    <property type="project" value="InterPro"/>
</dbReference>
<accession>A0A2Z6IA64</accession>
<name>A0A2Z6IA64_9BURK</name>
<dbReference type="InterPro" id="IPR025984">
    <property type="entry name" value="DCTPP"/>
</dbReference>
<dbReference type="Gene3D" id="1.10.287.1080">
    <property type="entry name" value="MazG-like"/>
    <property type="match status" value="1"/>
</dbReference>
<gene>
    <name evidence="1" type="ORF">SUTMEG_12660</name>
</gene>
<dbReference type="SUPFAM" id="SSF101386">
    <property type="entry name" value="all-alpha NTP pyrophosphatases"/>
    <property type="match status" value="1"/>
</dbReference>
<evidence type="ECO:0000313" key="1">
    <source>
        <dbReference type="EMBL" id="BBF23375.1"/>
    </source>
</evidence>
<dbReference type="EMBL" id="AP018786">
    <property type="protein sequence ID" value="BBF23375.1"/>
    <property type="molecule type" value="Genomic_DNA"/>
</dbReference>
<dbReference type="PANTHER" id="PTHR46523:SF1">
    <property type="entry name" value="DCTP PYROPHOSPHATASE 1"/>
    <property type="match status" value="1"/>
</dbReference>
<dbReference type="PANTHER" id="PTHR46523">
    <property type="entry name" value="DCTP PYROPHOSPHATASE 1"/>
    <property type="match status" value="1"/>
</dbReference>
<dbReference type="OrthoDB" id="9791898at2"/>
<protein>
    <recommendedName>
        <fullName evidence="3">Nucleotide pyrophosphohydrolase</fullName>
    </recommendedName>
</protein>
<dbReference type="AlphaFoldDB" id="A0A2Z6IA64"/>
<organism evidence="1 2">
    <name type="scientific">Sutterella megalosphaeroides</name>
    <dbReference type="NCBI Taxonomy" id="2494234"/>
    <lineage>
        <taxon>Bacteria</taxon>
        <taxon>Pseudomonadati</taxon>
        <taxon>Pseudomonadota</taxon>
        <taxon>Betaproteobacteria</taxon>
        <taxon>Burkholderiales</taxon>
        <taxon>Sutterellaceae</taxon>
        <taxon>Sutterella</taxon>
    </lineage>
</organism>